<sequence>MLEHINISGVYLVDMINCLTFQYRWRNYNISSSYFFLGRFLVPSSTFIQTSLTTVVLVSFLPSYAMSSHMD</sequence>
<organism evidence="2 3">
    <name type="scientific">Schistosoma mansoni</name>
    <name type="common">Blood fluke</name>
    <dbReference type="NCBI Taxonomy" id="6183"/>
    <lineage>
        <taxon>Eukaryota</taxon>
        <taxon>Metazoa</taxon>
        <taxon>Spiralia</taxon>
        <taxon>Lophotrochozoa</taxon>
        <taxon>Platyhelminthes</taxon>
        <taxon>Trematoda</taxon>
        <taxon>Digenea</taxon>
        <taxon>Strigeidida</taxon>
        <taxon>Schistosomatoidea</taxon>
        <taxon>Schistosomatidae</taxon>
        <taxon>Schistosoma</taxon>
    </lineage>
</organism>
<dbReference type="WBParaSite" id="Smp_000770.1">
    <property type="protein sequence ID" value="Smp_000770.1"/>
    <property type="gene ID" value="Smp_000770"/>
</dbReference>
<protein>
    <submittedName>
        <fullName evidence="3">Ovule protein</fullName>
    </submittedName>
</protein>
<keyword evidence="1" id="KW-0812">Transmembrane</keyword>
<dbReference type="RefSeq" id="XP_018649559.1">
    <property type="nucleotide sequence ID" value="XM_018795225.1"/>
</dbReference>
<evidence type="ECO:0000313" key="3">
    <source>
        <dbReference type="WBParaSite" id="Smp_000770.1"/>
    </source>
</evidence>
<dbReference type="CTD" id="8343564"/>
<dbReference type="InParanoid" id="G4V668"/>
<keyword evidence="2" id="KW-1185">Reference proteome</keyword>
<reference evidence="3" key="2">
    <citation type="submission" date="2018-12" db="UniProtKB">
        <authorList>
            <consortium name="WormBaseParasite"/>
        </authorList>
    </citation>
    <scope>IDENTIFICATION</scope>
    <source>
        <strain evidence="3">Puerto Rican</strain>
    </source>
</reference>
<accession>G4V668</accession>
<dbReference type="GeneID" id="8343564"/>
<dbReference type="Proteomes" id="UP000008854">
    <property type="component" value="Unassembled WGS sequence"/>
</dbReference>
<keyword evidence="1" id="KW-0472">Membrane</keyword>
<dbReference type="AlphaFoldDB" id="G4V668"/>
<name>G4V668_SCHMA</name>
<proteinExistence type="predicted"/>
<dbReference type="KEGG" id="smm:Smp_000770"/>
<evidence type="ECO:0000256" key="1">
    <source>
        <dbReference type="SAM" id="Phobius"/>
    </source>
</evidence>
<evidence type="ECO:0000313" key="2">
    <source>
        <dbReference type="Proteomes" id="UP000008854"/>
    </source>
</evidence>
<keyword evidence="1" id="KW-1133">Transmembrane helix</keyword>
<reference evidence="2" key="1">
    <citation type="journal article" date="2012" name="PLoS Negl. Trop. Dis.">
        <title>A systematically improved high quality genome and transcriptome of the human blood fluke Schistosoma mansoni.</title>
        <authorList>
            <person name="Protasio A.V."/>
            <person name="Tsai I.J."/>
            <person name="Babbage A."/>
            <person name="Nichol S."/>
            <person name="Hunt M."/>
            <person name="Aslett M.A."/>
            <person name="De Silva N."/>
            <person name="Velarde G.S."/>
            <person name="Anderson T.J."/>
            <person name="Clark R.C."/>
            <person name="Davidson C."/>
            <person name="Dillon G.P."/>
            <person name="Holroyd N.E."/>
            <person name="LoVerde P.T."/>
            <person name="Lloyd C."/>
            <person name="McQuillan J."/>
            <person name="Oliveira G."/>
            <person name="Otto T.D."/>
            <person name="Parker-Manuel S.J."/>
            <person name="Quail M.A."/>
            <person name="Wilson R.A."/>
            <person name="Zerlotini A."/>
            <person name="Dunne D.W."/>
            <person name="Berriman M."/>
        </authorList>
    </citation>
    <scope>NUCLEOTIDE SEQUENCE [LARGE SCALE GENOMIC DNA]</scope>
    <source>
        <strain evidence="2">Puerto Rican</strain>
    </source>
</reference>
<dbReference type="HOGENOM" id="CLU_2743195_0_0_1"/>
<feature type="transmembrane region" description="Helical" evidence="1">
    <location>
        <begin position="46"/>
        <end position="65"/>
    </location>
</feature>